<organism evidence="2 3">
    <name type="scientific">Sphingomonas sanxanigenens</name>
    <dbReference type="NCBI Taxonomy" id="397260"/>
    <lineage>
        <taxon>Bacteria</taxon>
        <taxon>Pseudomonadati</taxon>
        <taxon>Pseudomonadota</taxon>
        <taxon>Alphaproteobacteria</taxon>
        <taxon>Sphingomonadales</taxon>
        <taxon>Sphingomonadaceae</taxon>
        <taxon>Sphingomonas</taxon>
    </lineage>
</organism>
<keyword evidence="1" id="KW-0812">Transmembrane</keyword>
<feature type="transmembrane region" description="Helical" evidence="1">
    <location>
        <begin position="159"/>
        <end position="179"/>
    </location>
</feature>
<comment type="caution">
    <text evidence="2">The sequence shown here is derived from an EMBL/GenBank/DDBJ whole genome shotgun (WGS) entry which is preliminary data.</text>
</comment>
<evidence type="ECO:0000313" key="2">
    <source>
        <dbReference type="EMBL" id="PZO91069.1"/>
    </source>
</evidence>
<feature type="transmembrane region" description="Helical" evidence="1">
    <location>
        <begin position="134"/>
        <end position="153"/>
    </location>
</feature>
<protein>
    <submittedName>
        <fullName evidence="2">Uncharacterized protein</fullName>
    </submittedName>
</protein>
<keyword evidence="1" id="KW-0472">Membrane</keyword>
<proteinExistence type="predicted"/>
<evidence type="ECO:0000313" key="3">
    <source>
        <dbReference type="Proteomes" id="UP000249066"/>
    </source>
</evidence>
<evidence type="ECO:0000256" key="1">
    <source>
        <dbReference type="SAM" id="Phobius"/>
    </source>
</evidence>
<dbReference type="AlphaFoldDB" id="A0A2W5AFK7"/>
<dbReference type="EMBL" id="QFNN01000015">
    <property type="protein sequence ID" value="PZO91069.1"/>
    <property type="molecule type" value="Genomic_DNA"/>
</dbReference>
<gene>
    <name evidence="2" type="ORF">DI623_04505</name>
</gene>
<sequence length="185" mass="19554">MAFLSDFGSGEGQHMLGLRRPPHSASFSATEWRVIRLSARDGRATLRARATGPLARFGAWLFGLDRPNDYADPRLEALRRFAVAHRVHDGDAPAHYREALLSAGYSLAHADLVRDAVSGGHAVAHAGDAPLHSVVLTLLALVGGLTLVARTFASYSGDAMIGGLLGALLVVIAAPLALAPAHRRL</sequence>
<dbReference type="Proteomes" id="UP000249066">
    <property type="component" value="Unassembled WGS sequence"/>
</dbReference>
<reference evidence="2 3" key="1">
    <citation type="submission" date="2017-08" db="EMBL/GenBank/DDBJ databases">
        <title>Infants hospitalized years apart are colonized by the same room-sourced microbial strains.</title>
        <authorList>
            <person name="Brooks B."/>
            <person name="Olm M.R."/>
            <person name="Firek B.A."/>
            <person name="Baker R."/>
            <person name="Thomas B.C."/>
            <person name="Morowitz M.J."/>
            <person name="Banfield J.F."/>
        </authorList>
    </citation>
    <scope>NUCLEOTIDE SEQUENCE [LARGE SCALE GENOMIC DNA]</scope>
    <source>
        <strain evidence="2">S2_018_000_R2_101</strain>
    </source>
</reference>
<accession>A0A2W5AFK7</accession>
<name>A0A2W5AFK7_9SPHN</name>
<keyword evidence="1" id="KW-1133">Transmembrane helix</keyword>